<keyword evidence="4 8" id="KW-0479">Metal-binding</keyword>
<dbReference type="InterPro" id="IPR017972">
    <property type="entry name" value="Cyt_P450_CS"/>
</dbReference>
<dbReference type="PROSITE" id="PS00086">
    <property type="entry name" value="CYTOCHROME_P450"/>
    <property type="match status" value="1"/>
</dbReference>
<name>A0A1U7LRM3_NEOID</name>
<dbReference type="InterPro" id="IPR036396">
    <property type="entry name" value="Cyt_P450_sf"/>
</dbReference>
<reference evidence="10 11" key="1">
    <citation type="submission" date="2016-04" db="EMBL/GenBank/DDBJ databases">
        <title>Evolutionary innovation and constraint leading to complex multicellularity in the Ascomycota.</title>
        <authorList>
            <person name="Cisse O."/>
            <person name="Nguyen A."/>
            <person name="Hewitt D.A."/>
            <person name="Jedd G."/>
            <person name="Stajich J.E."/>
        </authorList>
    </citation>
    <scope>NUCLEOTIDE SEQUENCE [LARGE SCALE GENOMIC DNA]</scope>
    <source>
        <strain evidence="10 11">DAH-3</strain>
    </source>
</reference>
<dbReference type="GO" id="GO:0016705">
    <property type="term" value="F:oxidoreductase activity, acting on paired donors, with incorporation or reduction of molecular oxygen"/>
    <property type="evidence" value="ECO:0007669"/>
    <property type="project" value="InterPro"/>
</dbReference>
<gene>
    <name evidence="10" type="ORF">NEOLI_003425</name>
</gene>
<protein>
    <submittedName>
        <fullName evidence="10">Isotrichodermin C-15 hydroxylase</fullName>
    </submittedName>
</protein>
<keyword evidence="6 8" id="KW-0408">Iron</keyword>
<organism evidence="10 11">
    <name type="scientific">Neolecta irregularis (strain DAH-3)</name>
    <dbReference type="NCBI Taxonomy" id="1198029"/>
    <lineage>
        <taxon>Eukaryota</taxon>
        <taxon>Fungi</taxon>
        <taxon>Dikarya</taxon>
        <taxon>Ascomycota</taxon>
        <taxon>Taphrinomycotina</taxon>
        <taxon>Neolectales</taxon>
        <taxon>Neolectaceae</taxon>
        <taxon>Neolecta</taxon>
    </lineage>
</organism>
<evidence type="ECO:0000256" key="1">
    <source>
        <dbReference type="ARBA" id="ARBA00001971"/>
    </source>
</evidence>
<dbReference type="SUPFAM" id="SSF48264">
    <property type="entry name" value="Cytochrome P450"/>
    <property type="match status" value="1"/>
</dbReference>
<keyword evidence="3 8" id="KW-0349">Heme</keyword>
<evidence type="ECO:0000256" key="2">
    <source>
        <dbReference type="ARBA" id="ARBA00010617"/>
    </source>
</evidence>
<dbReference type="InterPro" id="IPR001128">
    <property type="entry name" value="Cyt_P450"/>
</dbReference>
<accession>A0A1U7LRM3</accession>
<keyword evidence="11" id="KW-1185">Reference proteome</keyword>
<dbReference type="PRINTS" id="PR00385">
    <property type="entry name" value="P450"/>
</dbReference>
<dbReference type="EMBL" id="LXFE01000444">
    <property type="protein sequence ID" value="OLL25307.1"/>
    <property type="molecule type" value="Genomic_DNA"/>
</dbReference>
<feature type="binding site" description="axial binding residue" evidence="8">
    <location>
        <position position="379"/>
    </location>
    <ligand>
        <name>heme</name>
        <dbReference type="ChEBI" id="CHEBI:30413"/>
    </ligand>
    <ligandPart>
        <name>Fe</name>
        <dbReference type="ChEBI" id="CHEBI:18248"/>
    </ligandPart>
</feature>
<evidence type="ECO:0000313" key="11">
    <source>
        <dbReference type="Proteomes" id="UP000186594"/>
    </source>
</evidence>
<sequence>MNIVSIIILVSAFVVTHVANAFGIFELGPFLAKVNPLWPLYQYLTGVRHKKFKHLHQKYGDIVRIGINELSVCNVEALEAIYGHGSHFLKTASYRAIPNELKYSTVFSETDPIVHNMLKKQLASAFSTKALDSMQVYIRANINTFCDCIRKFGKNGELALIMVCPALLPLHYLSPKHIKEAHMQLINQSTEMINERIENKSDRNDFFYYLSDSERLKKAPQDFRDRLVSTCVVLIVAGGETTSIVLNGAIYLLAAHNNVYEKLHRELTERFPDPKCEIEHHKLADLPYLNAVIDESMRLHPPIVGPLPRVSSQETVVAAQKIPPHCIVSVAPYAISRDPRYFTKPENFIPERWIDSGFERDQTLGKLVFQPFSLGPRRCLGRNMAYIEIRLFLANFVLQFRPELEDPKYHYGVQDRVLSFKPSVMVKCRPLKEDSA</sequence>
<dbReference type="AlphaFoldDB" id="A0A1U7LRM3"/>
<dbReference type="GO" id="GO:0005506">
    <property type="term" value="F:iron ion binding"/>
    <property type="evidence" value="ECO:0007669"/>
    <property type="project" value="InterPro"/>
</dbReference>
<dbReference type="PRINTS" id="PR00465">
    <property type="entry name" value="EP450IV"/>
</dbReference>
<dbReference type="InterPro" id="IPR050121">
    <property type="entry name" value="Cytochrome_P450_monoxygenase"/>
</dbReference>
<dbReference type="PANTHER" id="PTHR24305:SF237">
    <property type="entry name" value="CYTOCHROME P450 MONOOXYGENASE ATNE-RELATED"/>
    <property type="match status" value="1"/>
</dbReference>
<evidence type="ECO:0000256" key="5">
    <source>
        <dbReference type="ARBA" id="ARBA00023002"/>
    </source>
</evidence>
<dbReference type="Proteomes" id="UP000186594">
    <property type="component" value="Unassembled WGS sequence"/>
</dbReference>
<dbReference type="Gene3D" id="1.10.630.10">
    <property type="entry name" value="Cytochrome P450"/>
    <property type="match status" value="1"/>
</dbReference>
<evidence type="ECO:0000256" key="4">
    <source>
        <dbReference type="ARBA" id="ARBA00022723"/>
    </source>
</evidence>
<keyword evidence="5 9" id="KW-0560">Oxidoreductase</keyword>
<evidence type="ECO:0000313" key="10">
    <source>
        <dbReference type="EMBL" id="OLL25307.1"/>
    </source>
</evidence>
<comment type="similarity">
    <text evidence="2 9">Belongs to the cytochrome P450 family.</text>
</comment>
<evidence type="ECO:0000256" key="9">
    <source>
        <dbReference type="RuleBase" id="RU000461"/>
    </source>
</evidence>
<dbReference type="InterPro" id="IPR002403">
    <property type="entry name" value="Cyt_P450_E_grp-IV"/>
</dbReference>
<dbReference type="Pfam" id="PF00067">
    <property type="entry name" value="p450"/>
    <property type="match status" value="1"/>
</dbReference>
<evidence type="ECO:0000256" key="3">
    <source>
        <dbReference type="ARBA" id="ARBA00022617"/>
    </source>
</evidence>
<dbReference type="STRING" id="1198029.A0A1U7LRM3"/>
<evidence type="ECO:0000256" key="7">
    <source>
        <dbReference type="ARBA" id="ARBA00023033"/>
    </source>
</evidence>
<comment type="cofactor">
    <cofactor evidence="1 8">
        <name>heme</name>
        <dbReference type="ChEBI" id="CHEBI:30413"/>
    </cofactor>
</comment>
<dbReference type="GO" id="GO:0020037">
    <property type="term" value="F:heme binding"/>
    <property type="evidence" value="ECO:0007669"/>
    <property type="project" value="InterPro"/>
</dbReference>
<comment type="caution">
    <text evidence="10">The sequence shown here is derived from an EMBL/GenBank/DDBJ whole genome shotgun (WGS) entry which is preliminary data.</text>
</comment>
<dbReference type="GO" id="GO:0004497">
    <property type="term" value="F:monooxygenase activity"/>
    <property type="evidence" value="ECO:0007669"/>
    <property type="project" value="UniProtKB-KW"/>
</dbReference>
<keyword evidence="7 9" id="KW-0503">Monooxygenase</keyword>
<dbReference type="PANTHER" id="PTHR24305">
    <property type="entry name" value="CYTOCHROME P450"/>
    <property type="match status" value="1"/>
</dbReference>
<evidence type="ECO:0000256" key="8">
    <source>
        <dbReference type="PIRSR" id="PIRSR602403-1"/>
    </source>
</evidence>
<dbReference type="OrthoDB" id="3934656at2759"/>
<evidence type="ECO:0000256" key="6">
    <source>
        <dbReference type="ARBA" id="ARBA00023004"/>
    </source>
</evidence>
<proteinExistence type="inferred from homology"/>